<dbReference type="Proteomes" id="UP001367508">
    <property type="component" value="Unassembled WGS sequence"/>
</dbReference>
<keyword evidence="3" id="KW-1185">Reference proteome</keyword>
<dbReference type="EMBL" id="JAYMYQ010000001">
    <property type="protein sequence ID" value="KAK7358310.1"/>
    <property type="molecule type" value="Genomic_DNA"/>
</dbReference>
<evidence type="ECO:0000313" key="3">
    <source>
        <dbReference type="Proteomes" id="UP001367508"/>
    </source>
</evidence>
<name>A0AAN9R159_CANGL</name>
<protein>
    <submittedName>
        <fullName evidence="2">Uncharacterized protein</fullName>
    </submittedName>
</protein>
<evidence type="ECO:0000313" key="2">
    <source>
        <dbReference type="EMBL" id="KAK7358310.1"/>
    </source>
</evidence>
<comment type="caution">
    <text evidence="2">The sequence shown here is derived from an EMBL/GenBank/DDBJ whole genome shotgun (WGS) entry which is preliminary data.</text>
</comment>
<proteinExistence type="predicted"/>
<accession>A0AAN9R159</accession>
<feature type="region of interest" description="Disordered" evidence="1">
    <location>
        <begin position="23"/>
        <end position="49"/>
    </location>
</feature>
<gene>
    <name evidence="2" type="ORF">VNO77_00237</name>
</gene>
<reference evidence="2 3" key="1">
    <citation type="submission" date="2024-01" db="EMBL/GenBank/DDBJ databases">
        <title>The genomes of 5 underutilized Papilionoideae crops provide insights into root nodulation and disease resistanc.</title>
        <authorList>
            <person name="Jiang F."/>
        </authorList>
    </citation>
    <scope>NUCLEOTIDE SEQUENCE [LARGE SCALE GENOMIC DNA]</scope>
    <source>
        <strain evidence="2">LVBAO_FW01</strain>
        <tissue evidence="2">Leaves</tissue>
    </source>
</reference>
<sequence length="71" mass="8124">MVVIPLRSSLRVPCTESLDAKAKNLRNGEMQVPETEEEKEDRSNGEEDADLVSYERTLKHCFLERIGSILF</sequence>
<evidence type="ECO:0000256" key="1">
    <source>
        <dbReference type="SAM" id="MobiDB-lite"/>
    </source>
</evidence>
<dbReference type="AlphaFoldDB" id="A0AAN9R159"/>
<organism evidence="2 3">
    <name type="scientific">Canavalia gladiata</name>
    <name type="common">Sword bean</name>
    <name type="synonym">Dolichos gladiatus</name>
    <dbReference type="NCBI Taxonomy" id="3824"/>
    <lineage>
        <taxon>Eukaryota</taxon>
        <taxon>Viridiplantae</taxon>
        <taxon>Streptophyta</taxon>
        <taxon>Embryophyta</taxon>
        <taxon>Tracheophyta</taxon>
        <taxon>Spermatophyta</taxon>
        <taxon>Magnoliopsida</taxon>
        <taxon>eudicotyledons</taxon>
        <taxon>Gunneridae</taxon>
        <taxon>Pentapetalae</taxon>
        <taxon>rosids</taxon>
        <taxon>fabids</taxon>
        <taxon>Fabales</taxon>
        <taxon>Fabaceae</taxon>
        <taxon>Papilionoideae</taxon>
        <taxon>50 kb inversion clade</taxon>
        <taxon>NPAAA clade</taxon>
        <taxon>indigoferoid/millettioid clade</taxon>
        <taxon>Phaseoleae</taxon>
        <taxon>Canavalia</taxon>
    </lineage>
</organism>